<feature type="disulfide bond" evidence="5">
    <location>
        <begin position="331"/>
        <end position="340"/>
    </location>
</feature>
<reference evidence="10" key="1">
    <citation type="journal article" date="2017" name="bioRxiv">
        <title>Comparative analysis of the genomes of Stylophora pistillata and Acropora digitifera provides evidence for extensive differences between species of corals.</title>
        <authorList>
            <person name="Voolstra C.R."/>
            <person name="Li Y."/>
            <person name="Liew Y.J."/>
            <person name="Baumgarten S."/>
            <person name="Zoccola D."/>
            <person name="Flot J.-F."/>
            <person name="Tambutte S."/>
            <person name="Allemand D."/>
            <person name="Aranda M."/>
        </authorList>
    </citation>
    <scope>NUCLEOTIDE SEQUENCE [LARGE SCALE GENOMIC DNA]</scope>
</reference>
<dbReference type="PANTHER" id="PTHR24043">
    <property type="entry name" value="SCAVENGER RECEPTOR CLASS F"/>
    <property type="match status" value="1"/>
</dbReference>
<dbReference type="GO" id="GO:0007154">
    <property type="term" value="P:cell communication"/>
    <property type="evidence" value="ECO:0007669"/>
    <property type="project" value="InterPro"/>
</dbReference>
<sequence length="381" mass="42729">MNFIPLLSAAAMIFFYVMPCEGGGRVGVTLKYYKNPAHRTYKFKCCDAGFFGCSGGCEAYFKICATQSASSKTYSCNLGTKRTAVVGDRDDYILNLGKEFTFTSLQEFVNLKVQVWDHDSVLKDDLVETFYSSNRPWSPGNGHQKIALRHKSRVVQITLDLEGNKVCLPRWEGPSCKRCVKNWFGPGCSTYCVPQDSGELGHYKCSQSNGTKNCLPWWFGNECKAHCIPHDDDDNGHYSCAPDGNKTCHNGWHGKNCTVFCVPQDDDIRGHYTCDEHGGKVCFDGYRPPDCVDCLLGRYGANCSLSCLANDTYSVQQEGYIYCSDDGVKQCKQWWHGPECLQYCVPHDDNEHGHYTCETLNGSKVCRSGWEGPSCLDRKKN</sequence>
<gene>
    <name evidence="9" type="primary">Dl</name>
    <name evidence="9" type="ORF">AWC38_SpisGene17551</name>
</gene>
<comment type="caution">
    <text evidence="9">The sequence shown here is derived from an EMBL/GenBank/DDBJ whole genome shotgun (WGS) entry which is preliminary data.</text>
</comment>
<dbReference type="InterPro" id="IPR001774">
    <property type="entry name" value="DSL"/>
</dbReference>
<comment type="function">
    <text evidence="6">Putative Notch ligand involved in the mediation of Notch signaling.</text>
</comment>
<proteinExistence type="predicted"/>
<dbReference type="GO" id="GO:0016020">
    <property type="term" value="C:membrane"/>
    <property type="evidence" value="ECO:0007669"/>
    <property type="project" value="UniProtKB-SubCell"/>
</dbReference>
<evidence type="ECO:0000256" key="2">
    <source>
        <dbReference type="ARBA" id="ARBA00022536"/>
    </source>
</evidence>
<organism evidence="9 10">
    <name type="scientific">Stylophora pistillata</name>
    <name type="common">Smooth cauliflower coral</name>
    <dbReference type="NCBI Taxonomy" id="50429"/>
    <lineage>
        <taxon>Eukaryota</taxon>
        <taxon>Metazoa</taxon>
        <taxon>Cnidaria</taxon>
        <taxon>Anthozoa</taxon>
        <taxon>Hexacorallia</taxon>
        <taxon>Scleractinia</taxon>
        <taxon>Astrocoeniina</taxon>
        <taxon>Pocilloporidae</taxon>
        <taxon>Stylophora</taxon>
    </lineage>
</organism>
<keyword evidence="6" id="KW-0812">Transmembrane</keyword>
<protein>
    <recommendedName>
        <fullName evidence="6">Delta-like protein</fullName>
    </recommendedName>
</protein>
<feature type="domain" description="DSL" evidence="8">
    <location>
        <begin position="212"/>
        <end position="257"/>
    </location>
</feature>
<dbReference type="Gene3D" id="2.10.25.140">
    <property type="match status" value="5"/>
</dbReference>
<evidence type="ECO:0000256" key="5">
    <source>
        <dbReference type="PROSITE-ProRule" id="PRU00377"/>
    </source>
</evidence>
<accession>A0A2B4RPA4</accession>
<evidence type="ECO:0000256" key="7">
    <source>
        <dbReference type="SAM" id="SignalP"/>
    </source>
</evidence>
<keyword evidence="6" id="KW-1133">Transmembrane helix</keyword>
<keyword evidence="2 6" id="KW-0245">EGF-like domain</keyword>
<evidence type="ECO:0000256" key="3">
    <source>
        <dbReference type="ARBA" id="ARBA00022737"/>
    </source>
</evidence>
<dbReference type="SMART" id="SM00051">
    <property type="entry name" value="DSL"/>
    <property type="match status" value="3"/>
</dbReference>
<keyword evidence="1 6" id="KW-0217">Developmental protein</keyword>
<feature type="disulfide bond" evidence="5">
    <location>
        <begin position="248"/>
        <end position="257"/>
    </location>
</feature>
<dbReference type="EMBL" id="LSMT01000430">
    <property type="protein sequence ID" value="PFX18095.1"/>
    <property type="molecule type" value="Genomic_DNA"/>
</dbReference>
<keyword evidence="6 7" id="KW-0732">Signal</keyword>
<dbReference type="Proteomes" id="UP000225706">
    <property type="component" value="Unassembled WGS sequence"/>
</dbReference>
<keyword evidence="3 6" id="KW-0677">Repeat</keyword>
<feature type="signal peptide" evidence="7">
    <location>
        <begin position="1"/>
        <end position="22"/>
    </location>
</feature>
<name>A0A2B4RPA4_STYPI</name>
<comment type="caution">
    <text evidence="5">Lacks conserved residue(s) required for the propagation of feature annotation.</text>
</comment>
<feature type="disulfide bond" evidence="5">
    <location>
        <begin position="214"/>
        <end position="223"/>
    </location>
</feature>
<feature type="disulfide bond" evidence="5">
    <location>
        <begin position="366"/>
        <end position="375"/>
    </location>
</feature>
<dbReference type="Gene3D" id="2.60.40.3510">
    <property type="match status" value="1"/>
</dbReference>
<dbReference type="STRING" id="50429.A0A2B4RPA4"/>
<feature type="chain" id="PRO_5013174239" description="Delta-like protein" evidence="7">
    <location>
        <begin position="23"/>
        <end position="381"/>
    </location>
</feature>
<evidence type="ECO:0000313" key="9">
    <source>
        <dbReference type="EMBL" id="PFX18095.1"/>
    </source>
</evidence>
<feature type="domain" description="DSL" evidence="8">
    <location>
        <begin position="329"/>
        <end position="375"/>
    </location>
</feature>
<evidence type="ECO:0000256" key="4">
    <source>
        <dbReference type="ARBA" id="ARBA00023157"/>
    </source>
</evidence>
<dbReference type="Pfam" id="PF01414">
    <property type="entry name" value="DSL"/>
    <property type="match status" value="2"/>
</dbReference>
<comment type="subcellular location">
    <subcellularLocation>
        <location evidence="6">Membrane</location>
        <topology evidence="6">Single-pass type I membrane protein</topology>
    </subcellularLocation>
</comment>
<dbReference type="InterPro" id="IPR042635">
    <property type="entry name" value="MEGF10/SREC1/2-like"/>
</dbReference>
<dbReference type="PANTHER" id="PTHR24043:SF12">
    <property type="entry name" value="DELTA-LIKE PROTEIN"/>
    <property type="match status" value="1"/>
</dbReference>
<dbReference type="PROSITE" id="PS51051">
    <property type="entry name" value="DSL"/>
    <property type="match status" value="2"/>
</dbReference>
<dbReference type="GO" id="GO:0005044">
    <property type="term" value="F:scavenger receptor activity"/>
    <property type="evidence" value="ECO:0007669"/>
    <property type="project" value="InterPro"/>
</dbReference>
<evidence type="ECO:0000313" key="10">
    <source>
        <dbReference type="Proteomes" id="UP000225706"/>
    </source>
</evidence>
<keyword evidence="6" id="KW-0472">Membrane</keyword>
<evidence type="ECO:0000256" key="6">
    <source>
        <dbReference type="RuleBase" id="RU280815"/>
    </source>
</evidence>
<evidence type="ECO:0000256" key="1">
    <source>
        <dbReference type="ARBA" id="ARBA00022473"/>
    </source>
</evidence>
<dbReference type="OrthoDB" id="5980124at2759"/>
<keyword evidence="10" id="KW-1185">Reference proteome</keyword>
<dbReference type="AlphaFoldDB" id="A0A2B4RPA4"/>
<evidence type="ECO:0000259" key="8">
    <source>
        <dbReference type="PROSITE" id="PS51051"/>
    </source>
</evidence>
<keyword evidence="4 5" id="KW-1015">Disulfide bond</keyword>